<dbReference type="InterPro" id="IPR012132">
    <property type="entry name" value="GMC_OxRdtase"/>
</dbReference>
<dbReference type="GO" id="GO:0016614">
    <property type="term" value="F:oxidoreductase activity, acting on CH-OH group of donors"/>
    <property type="evidence" value="ECO:0007669"/>
    <property type="project" value="InterPro"/>
</dbReference>
<feature type="binding site" evidence="2">
    <location>
        <position position="104"/>
    </location>
    <ligand>
        <name>FAD</name>
        <dbReference type="ChEBI" id="CHEBI:57692"/>
    </ligand>
</feature>
<feature type="chain" id="PRO_5008010203" evidence="4">
    <location>
        <begin position="18"/>
        <end position="593"/>
    </location>
</feature>
<feature type="domain" description="Glucose-methanol-choline oxidoreductase N-terminal" evidence="5">
    <location>
        <begin position="102"/>
        <end position="125"/>
    </location>
</feature>
<feature type="domain" description="Glucose-methanol-choline oxidoreductase N-terminal" evidence="6">
    <location>
        <begin position="277"/>
        <end position="291"/>
    </location>
</feature>
<dbReference type="PROSITE" id="PS00624">
    <property type="entry name" value="GMC_OXRED_2"/>
    <property type="match status" value="1"/>
</dbReference>
<evidence type="ECO:0000256" key="4">
    <source>
        <dbReference type="SAM" id="SignalP"/>
    </source>
</evidence>
<protein>
    <submittedName>
        <fullName evidence="7">R-mandelonitrile oxidase</fullName>
    </submittedName>
</protein>
<comment type="cofactor">
    <cofactor evidence="2">
        <name>FAD</name>
        <dbReference type="ChEBI" id="CHEBI:57692"/>
    </cofactor>
</comment>
<dbReference type="Gene3D" id="3.50.50.60">
    <property type="entry name" value="FAD/NAD(P)-binding domain"/>
    <property type="match status" value="1"/>
</dbReference>
<feature type="binding site" evidence="2">
    <location>
        <position position="241"/>
    </location>
    <ligand>
        <name>FAD</name>
        <dbReference type="ChEBI" id="CHEBI:57692"/>
    </ligand>
</feature>
<evidence type="ECO:0000259" key="5">
    <source>
        <dbReference type="PROSITE" id="PS00623"/>
    </source>
</evidence>
<organism evidence="7">
    <name type="scientific">Chamberlinius hualienensis</name>
    <dbReference type="NCBI Taxonomy" id="1551368"/>
    <lineage>
        <taxon>Eukaryota</taxon>
        <taxon>Metazoa</taxon>
        <taxon>Ecdysozoa</taxon>
        <taxon>Arthropoda</taxon>
        <taxon>Myriapoda</taxon>
        <taxon>Diplopoda</taxon>
        <taxon>Helminthomorpha</taxon>
        <taxon>Polydesmida</taxon>
        <taxon>Paradoxosomatidae</taxon>
        <taxon>Chamberlinius</taxon>
    </lineage>
</organism>
<evidence type="ECO:0000256" key="3">
    <source>
        <dbReference type="RuleBase" id="RU003968"/>
    </source>
</evidence>
<reference evidence="7" key="1">
    <citation type="journal article" date="2016" name="Sci. Rep.">
        <title>A sacrificial millipede altruistically protects its swarm using a drone blood enzyme, mandelonitrile oxidase.</title>
        <authorList>
            <person name="Ishida Y."/>
            <person name="Kuwahara Y."/>
            <person name="Dadashipour M."/>
            <person name="Ina A."/>
            <person name="Yamaguchi T."/>
            <person name="Morita M."/>
            <person name="Ichiki Y."/>
            <person name="Asano Y."/>
        </authorList>
    </citation>
    <scope>NUCLEOTIDE SEQUENCE</scope>
</reference>
<dbReference type="PANTHER" id="PTHR11552">
    <property type="entry name" value="GLUCOSE-METHANOL-CHOLINE GMC OXIDOREDUCTASE"/>
    <property type="match status" value="1"/>
</dbReference>
<evidence type="ECO:0000256" key="1">
    <source>
        <dbReference type="ARBA" id="ARBA00010790"/>
    </source>
</evidence>
<dbReference type="BRENDA" id="1.1.3.49">
    <property type="organism ID" value="14647"/>
</dbReference>
<dbReference type="PROSITE" id="PS00623">
    <property type="entry name" value="GMC_OXRED_1"/>
    <property type="match status" value="1"/>
</dbReference>
<dbReference type="SMR" id="A0A173MZJ8"/>
<dbReference type="AlphaFoldDB" id="A0A173MZJ8"/>
<evidence type="ECO:0000256" key="2">
    <source>
        <dbReference type="PIRSR" id="PIRSR000137-2"/>
    </source>
</evidence>
<dbReference type="SUPFAM" id="SSF51905">
    <property type="entry name" value="FAD/NAD(P)-binding domain"/>
    <property type="match status" value="1"/>
</dbReference>
<dbReference type="Gene3D" id="3.30.560.10">
    <property type="entry name" value="Glucose Oxidase, domain 3"/>
    <property type="match status" value="1"/>
</dbReference>
<dbReference type="InterPro" id="IPR007867">
    <property type="entry name" value="GMC_OxRtase_C"/>
</dbReference>
<dbReference type="InterPro" id="IPR000172">
    <property type="entry name" value="GMC_OxRdtase_N"/>
</dbReference>
<dbReference type="InterPro" id="IPR036188">
    <property type="entry name" value="FAD/NAD-bd_sf"/>
</dbReference>
<gene>
    <name evidence="7" type="primary">ChuaMOX</name>
</gene>
<comment type="similarity">
    <text evidence="1 3">Belongs to the GMC oxidoreductase family.</text>
</comment>
<sequence>MGLLVLFVLAFVSVGHCQPKETYDFIVVGAGSAGSVVANRLSELPNIKVLLLEAGGNETETSEVPLFAGQLQLSPLDWNFTSTPQKNSCLAFWNQTCLWPQGKVLGGSSVLNYMIFVRGNKKDFDDWAALGNVGWDYNSVLPYFIKMENFTGPSTDAAIRGKTGPLTVGFVPYHTVLADTFVSAGNENGYNTVDYNGHTQTGVQRIQATTRDGQRCSTNKAYLWPIVHTRPNFVLKTHATVLKVLLNDKKAAIGVKYAINGEEHTALASKEVILSAGALNSPQLLMLSGIGDPTDLQPFGIKVLVENKGVGKNFQDHVACGGVEWLIDQPVSLVTSRVVNDQTIKEWKDHGTGPLTIPSDVEATAFVHTTTEYAAEDFPDIQLFYFSGTPASDGGTGARYTTGFTNASWNGYYKEIENKDAFSIYPVLLRPKSRGYIGLRSANPYDAPVIEPAYFTDPGRVDIDTMVRGVHVALNFGNSKAFSKFGAKLHNATFPGCEPYPLHSDAYWECLARHFISINFHPSSSCTMGDRTKTPLAVVDNRLRVYGVKNLRVIDAAIIPLSPSGNTNGPTIMIGEKGSDLIKEDWKLKTPSG</sequence>
<keyword evidence="4" id="KW-0732">Signal</keyword>
<dbReference type="EMBL" id="LC036560">
    <property type="protein sequence ID" value="BAV12991.1"/>
    <property type="molecule type" value="mRNA"/>
</dbReference>
<dbReference type="Pfam" id="PF05199">
    <property type="entry name" value="GMC_oxred_C"/>
    <property type="match status" value="1"/>
</dbReference>
<feature type="signal peptide" evidence="4">
    <location>
        <begin position="1"/>
        <end position="17"/>
    </location>
</feature>
<dbReference type="KEGG" id="ag:BAV12991"/>
<keyword evidence="2 3" id="KW-0274">FAD</keyword>
<name>A0A173MZJ8_9MYRI</name>
<dbReference type="PIRSF" id="PIRSF000137">
    <property type="entry name" value="Alcohol_oxidase"/>
    <property type="match status" value="1"/>
</dbReference>
<dbReference type="Pfam" id="PF00732">
    <property type="entry name" value="GMC_oxred_N"/>
    <property type="match status" value="1"/>
</dbReference>
<evidence type="ECO:0000313" key="7">
    <source>
        <dbReference type="EMBL" id="BAV12991.1"/>
    </source>
</evidence>
<proteinExistence type="evidence at transcript level"/>
<dbReference type="GO" id="GO:0050660">
    <property type="term" value="F:flavin adenine dinucleotide binding"/>
    <property type="evidence" value="ECO:0007669"/>
    <property type="project" value="InterPro"/>
</dbReference>
<dbReference type="SUPFAM" id="SSF54373">
    <property type="entry name" value="FAD-linked reductases, C-terminal domain"/>
    <property type="match status" value="1"/>
</dbReference>
<dbReference type="PANTHER" id="PTHR11552:SF158">
    <property type="entry name" value="GH23626P-RELATED"/>
    <property type="match status" value="1"/>
</dbReference>
<accession>A0A173MZJ8</accession>
<evidence type="ECO:0000259" key="6">
    <source>
        <dbReference type="PROSITE" id="PS00624"/>
    </source>
</evidence>
<keyword evidence="3" id="KW-0285">Flavoprotein</keyword>